<evidence type="ECO:0000256" key="1">
    <source>
        <dbReference type="ARBA" id="ARBA00009374"/>
    </source>
</evidence>
<dbReference type="GO" id="GO:0008270">
    <property type="term" value="F:zinc ion binding"/>
    <property type="evidence" value="ECO:0007669"/>
    <property type="project" value="UniProtKB-KW"/>
</dbReference>
<dbReference type="AlphaFoldDB" id="A0AAD5NZY5"/>
<dbReference type="PANTHER" id="PTHR47208">
    <property type="entry name" value="OS02G0174800 PROTEIN"/>
    <property type="match status" value="1"/>
</dbReference>
<evidence type="ECO:0000256" key="4">
    <source>
        <dbReference type="PROSITE-ProRule" id="PRU01131"/>
    </source>
</evidence>
<sequence length="355" mass="39720">MDNLYGKRKPTINLSLFTNLGDSFSFSSNPNKSPRNFHDDGVVGLGIVAAMNDLGSCTHEPIFSVKSPRTRPIPIVSSSAIAKPVVERENTELVDELSESYTCVISHFGDNSVKKRVYFDDDDKQKLEKNYSVFFASSSPLNISAEFRSGDFLSSCFLCNKKLHGLDVFMYRGEKAFCSAECRDKQIRTDDRKESCGSEARKPLDYSVSPCSGPQKPNEVADVFKLPSHHRLQASVMPSSSSSFKERQKDASGLFNKPFPHHYAFGEIYRKDRTTRVNAGNAADDEKELQQDDATDHENVESFIDLLNGNIGDQNMEFQSQAMAPKLDGLINVLLYEKEVADLHAKLKSELNNME</sequence>
<organism evidence="6 7">
    <name type="scientific">Acer negundo</name>
    <name type="common">Box elder</name>
    <dbReference type="NCBI Taxonomy" id="4023"/>
    <lineage>
        <taxon>Eukaryota</taxon>
        <taxon>Viridiplantae</taxon>
        <taxon>Streptophyta</taxon>
        <taxon>Embryophyta</taxon>
        <taxon>Tracheophyta</taxon>
        <taxon>Spermatophyta</taxon>
        <taxon>Magnoliopsida</taxon>
        <taxon>eudicotyledons</taxon>
        <taxon>Gunneridae</taxon>
        <taxon>Pentapetalae</taxon>
        <taxon>rosids</taxon>
        <taxon>malvids</taxon>
        <taxon>Sapindales</taxon>
        <taxon>Sapindaceae</taxon>
        <taxon>Hippocastanoideae</taxon>
        <taxon>Acereae</taxon>
        <taxon>Acer</taxon>
    </lineage>
</organism>
<protein>
    <recommendedName>
        <fullName evidence="5">FLZ-type domain-containing protein</fullName>
    </recommendedName>
</protein>
<comment type="caution">
    <text evidence="6">The sequence shown here is derived from an EMBL/GenBank/DDBJ whole genome shotgun (WGS) entry which is preliminary data.</text>
</comment>
<keyword evidence="2" id="KW-0479">Metal-binding</keyword>
<gene>
    <name evidence="6" type="ORF">LWI28_002677</name>
</gene>
<dbReference type="PANTHER" id="PTHR47208:SF1">
    <property type="entry name" value="OS02G0174800 PROTEIN"/>
    <property type="match status" value="1"/>
</dbReference>
<reference evidence="6" key="1">
    <citation type="journal article" date="2022" name="Plant J.">
        <title>Strategies of tolerance reflected in two North American maple genomes.</title>
        <authorList>
            <person name="McEvoy S.L."/>
            <person name="Sezen U.U."/>
            <person name="Trouern-Trend A."/>
            <person name="McMahon S.M."/>
            <person name="Schaberg P.G."/>
            <person name="Yang J."/>
            <person name="Wegrzyn J.L."/>
            <person name="Swenson N.G."/>
        </authorList>
    </citation>
    <scope>NUCLEOTIDE SEQUENCE</scope>
    <source>
        <strain evidence="6">91603</strain>
    </source>
</reference>
<keyword evidence="3" id="KW-0862">Zinc</keyword>
<dbReference type="InterPro" id="IPR044604">
    <property type="entry name" value="FLZ12/13/14"/>
</dbReference>
<feature type="domain" description="FLZ-type" evidence="5">
    <location>
        <begin position="151"/>
        <end position="194"/>
    </location>
</feature>
<dbReference type="InterPro" id="IPR007650">
    <property type="entry name" value="Zf-FLZ_dom"/>
</dbReference>
<dbReference type="PROSITE" id="PS51795">
    <property type="entry name" value="ZF_FLZ"/>
    <property type="match status" value="1"/>
</dbReference>
<evidence type="ECO:0000313" key="6">
    <source>
        <dbReference type="EMBL" id="KAI9191041.1"/>
    </source>
</evidence>
<name>A0AAD5NZY5_ACENE</name>
<evidence type="ECO:0000256" key="2">
    <source>
        <dbReference type="ARBA" id="ARBA00022723"/>
    </source>
</evidence>
<comment type="similarity">
    <text evidence="1">Belongs to the FLZ family.</text>
</comment>
<reference evidence="6" key="2">
    <citation type="submission" date="2023-02" db="EMBL/GenBank/DDBJ databases">
        <authorList>
            <person name="Swenson N.G."/>
            <person name="Wegrzyn J.L."/>
            <person name="Mcevoy S.L."/>
        </authorList>
    </citation>
    <scope>NUCLEOTIDE SEQUENCE</scope>
    <source>
        <strain evidence="6">91603</strain>
        <tissue evidence="6">Leaf</tissue>
    </source>
</reference>
<dbReference type="Pfam" id="PF04570">
    <property type="entry name" value="zf-FLZ"/>
    <property type="match status" value="1"/>
</dbReference>
<proteinExistence type="inferred from homology"/>
<keyword evidence="7" id="KW-1185">Reference proteome</keyword>
<evidence type="ECO:0000259" key="5">
    <source>
        <dbReference type="PROSITE" id="PS51795"/>
    </source>
</evidence>
<dbReference type="EMBL" id="JAJSOW010000004">
    <property type="protein sequence ID" value="KAI9191041.1"/>
    <property type="molecule type" value="Genomic_DNA"/>
</dbReference>
<evidence type="ECO:0000256" key="3">
    <source>
        <dbReference type="ARBA" id="ARBA00022771"/>
    </source>
</evidence>
<accession>A0AAD5NZY5</accession>
<dbReference type="Proteomes" id="UP001064489">
    <property type="component" value="Chromosome 6"/>
</dbReference>
<feature type="zinc finger region" description="FLZ-type" evidence="4">
    <location>
        <begin position="151"/>
        <end position="194"/>
    </location>
</feature>
<keyword evidence="3" id="KW-0863">Zinc-finger</keyword>
<evidence type="ECO:0000313" key="7">
    <source>
        <dbReference type="Proteomes" id="UP001064489"/>
    </source>
</evidence>